<feature type="transmembrane region" description="Helical" evidence="2">
    <location>
        <begin position="12"/>
        <end position="36"/>
    </location>
</feature>
<comment type="caution">
    <text evidence="3">The sequence shown here is derived from an EMBL/GenBank/DDBJ whole genome shotgun (WGS) entry which is preliminary data.</text>
</comment>
<dbReference type="InterPro" id="IPR011256">
    <property type="entry name" value="Reg_factor_effector_dom_sf"/>
</dbReference>
<name>A0AAV4IY70_9GAST</name>
<keyword evidence="2" id="KW-1133">Transmembrane helix</keyword>
<keyword evidence="2" id="KW-0472">Membrane</keyword>
<gene>
    <name evidence="3" type="ORF">ElyMa_001416500</name>
</gene>
<dbReference type="GO" id="GO:0106300">
    <property type="term" value="P:protein-DNA covalent cross-linking repair"/>
    <property type="evidence" value="ECO:0007669"/>
    <property type="project" value="TreeGrafter"/>
</dbReference>
<evidence type="ECO:0000313" key="4">
    <source>
        <dbReference type="Proteomes" id="UP000762676"/>
    </source>
</evidence>
<dbReference type="Proteomes" id="UP000762676">
    <property type="component" value="Unassembled WGS sequence"/>
</dbReference>
<evidence type="ECO:0000256" key="1">
    <source>
        <dbReference type="SAM" id="MobiDB-lite"/>
    </source>
</evidence>
<keyword evidence="4" id="KW-1185">Reference proteome</keyword>
<evidence type="ECO:0000313" key="3">
    <source>
        <dbReference type="EMBL" id="GFS14152.1"/>
    </source>
</evidence>
<sequence length="271" mass="30026">MLESFTTFSLLLGLIFVLIVLILFTLLAVLVYSGIFHGIEDVKTGKPPVGQLIIAYKFQKGPYHEAGQIFTEAAIVAPENKAIGIYYDDPKKVDSLHLRYVVGSIISEGAAPVDENMVKQFTERGFKILHLPEVSFAVQTRFPHITTLSIIIGIRKAYPRLEEYIEDEFYVPEYSNEGAGDMDRSQSDISSSSEYKDSQTSLNFTQTTMDSDLSLDQNESTAEGERGIDGETAKEVELKAEAERQDRQAGDNEGEASDGSTSSFEVVKKDV</sequence>
<organism evidence="3 4">
    <name type="scientific">Elysia marginata</name>
    <dbReference type="NCBI Taxonomy" id="1093978"/>
    <lineage>
        <taxon>Eukaryota</taxon>
        <taxon>Metazoa</taxon>
        <taxon>Spiralia</taxon>
        <taxon>Lophotrochozoa</taxon>
        <taxon>Mollusca</taxon>
        <taxon>Gastropoda</taxon>
        <taxon>Heterobranchia</taxon>
        <taxon>Euthyneura</taxon>
        <taxon>Panpulmonata</taxon>
        <taxon>Sacoglossa</taxon>
        <taxon>Placobranchoidea</taxon>
        <taxon>Plakobranchidae</taxon>
        <taxon>Elysia</taxon>
    </lineage>
</organism>
<reference evidence="3 4" key="1">
    <citation type="journal article" date="2021" name="Elife">
        <title>Chloroplast acquisition without the gene transfer in kleptoplastic sea slugs, Plakobranchus ocellatus.</title>
        <authorList>
            <person name="Maeda T."/>
            <person name="Takahashi S."/>
            <person name="Yoshida T."/>
            <person name="Shimamura S."/>
            <person name="Takaki Y."/>
            <person name="Nagai Y."/>
            <person name="Toyoda A."/>
            <person name="Suzuki Y."/>
            <person name="Arimoto A."/>
            <person name="Ishii H."/>
            <person name="Satoh N."/>
            <person name="Nishiyama T."/>
            <person name="Hasebe M."/>
            <person name="Maruyama T."/>
            <person name="Minagawa J."/>
            <person name="Obokata J."/>
            <person name="Shigenobu S."/>
        </authorList>
    </citation>
    <scope>NUCLEOTIDE SEQUENCE [LARGE SCALE GENOMIC DNA]</scope>
</reference>
<dbReference type="SUPFAM" id="SSF55136">
    <property type="entry name" value="Probable bacterial effector-binding domain"/>
    <property type="match status" value="1"/>
</dbReference>
<feature type="compositionally biased region" description="Polar residues" evidence="1">
    <location>
        <begin position="199"/>
        <end position="221"/>
    </location>
</feature>
<dbReference type="AlphaFoldDB" id="A0AAV4IY70"/>
<dbReference type="GO" id="GO:0005657">
    <property type="term" value="C:replication fork"/>
    <property type="evidence" value="ECO:0007669"/>
    <property type="project" value="TreeGrafter"/>
</dbReference>
<dbReference type="GO" id="GO:0061709">
    <property type="term" value="P:reticulophagy"/>
    <property type="evidence" value="ECO:0007669"/>
    <property type="project" value="TreeGrafter"/>
</dbReference>
<dbReference type="EMBL" id="BMAT01002784">
    <property type="protein sequence ID" value="GFS14152.1"/>
    <property type="molecule type" value="Genomic_DNA"/>
</dbReference>
<dbReference type="PANTHER" id="PTHR15949:SF3">
    <property type="entry name" value="TESTIS-EXPRESSED PROTEIN 264"/>
    <property type="match status" value="1"/>
</dbReference>
<feature type="region of interest" description="Disordered" evidence="1">
    <location>
        <begin position="176"/>
        <end position="271"/>
    </location>
</feature>
<dbReference type="PANTHER" id="PTHR15949">
    <property type="entry name" value="TESTIS-EXPRESSED PROTEIN 264"/>
    <property type="match status" value="1"/>
</dbReference>
<dbReference type="Gene3D" id="3.20.80.10">
    <property type="entry name" value="Regulatory factor, effector binding domain"/>
    <property type="match status" value="1"/>
</dbReference>
<proteinExistence type="predicted"/>
<dbReference type="GO" id="GO:0000421">
    <property type="term" value="C:autophagosome membrane"/>
    <property type="evidence" value="ECO:0007669"/>
    <property type="project" value="TreeGrafter"/>
</dbReference>
<feature type="compositionally biased region" description="Basic and acidic residues" evidence="1">
    <location>
        <begin position="223"/>
        <end position="250"/>
    </location>
</feature>
<dbReference type="GO" id="GO:0005634">
    <property type="term" value="C:nucleus"/>
    <property type="evidence" value="ECO:0007669"/>
    <property type="project" value="TreeGrafter"/>
</dbReference>
<keyword evidence="2" id="KW-0812">Transmembrane</keyword>
<accession>A0AAV4IY70</accession>
<evidence type="ECO:0000256" key="2">
    <source>
        <dbReference type="SAM" id="Phobius"/>
    </source>
</evidence>
<protein>
    <submittedName>
        <fullName evidence="3">Testis-expressed sequence 264 protein-like</fullName>
    </submittedName>
</protein>
<dbReference type="GO" id="GO:0005789">
    <property type="term" value="C:endoplasmic reticulum membrane"/>
    <property type="evidence" value="ECO:0007669"/>
    <property type="project" value="TreeGrafter"/>
</dbReference>